<keyword evidence="3" id="KW-1185">Reference proteome</keyword>
<keyword evidence="1" id="KW-0732">Signal</keyword>
<accession>A0AAX1NFM0</accession>
<evidence type="ECO:0000256" key="1">
    <source>
        <dbReference type="SAM" id="SignalP"/>
    </source>
</evidence>
<evidence type="ECO:0000313" key="3">
    <source>
        <dbReference type="Proteomes" id="UP000678679"/>
    </source>
</evidence>
<evidence type="ECO:0000313" key="2">
    <source>
        <dbReference type="EMBL" id="QWG05527.1"/>
    </source>
</evidence>
<dbReference type="InterPro" id="IPR026444">
    <property type="entry name" value="Secre_tail"/>
</dbReference>
<sequence>MKRLLPFIKMMAVMLCIALSFNANAQNQYTYWNVNGKNVGELTSLNRVTGSESSDPTGESCYKQYTVIRSDAQRPYLNFDLDGVIDFSDSKEIKLKMFTFSPDKPVTNTTLAIGLYDKELSAEKLAYATVENFDEWVEYTFNFDDVNTEIAFSTVRVYFNFDDKSGESNNMIYVLDHITGPLVKQDMINTTASVLEDGRRVQINFLNHTEFAQFFNPTFKVFNEAGSELSVRQTSIQSAFIELLLNEEVQINEKLTYSFVGGTVSDIDGLVLSPFAGKEVMNNSKIDETNSLLYKFGQPSLLNLGNPYQFTLEETAKDPVNPSEIAGKFVRGESQWVNIVWTLSKNHEFDFTSSKTFSFDVYLEDINKLDLNKKVNIGFRRYDAEGNRLPDLNLPNHQSITCYGNWATYTFDLSEYTMDDLNGITDVLFYIAPSDDNLKGTGLTGYINNVRGPKIISDELVASASLSPMNNKVLVDIVSFGELTTVTTPDFTVTENGQPVAVTMVSNTERQLVLELERTLDMDAEIVVSYNADNGKVQDENGFVLASFTQNLNEQKVVVEKEMENGVFYFYDGSTTNPLFNVNPVNQVVEVVDNPFPTAEVADAKVSKIDRKKGHRAIQYMNLLDGATIYGDRNLKFSIYVYQEGQAEMIRQNVLQFRIFTPGRAGNIVERLDVVKQDGWVKYTFDFTDFVTNNTDGSLVKESVYDTFELTFGEDIGDGGSDATIESTIYYATNFFGPHVQSDGDASLYSLMSDDMYLDGLSEGTKNFTIDVTYGAEVPQISAVANNKEAVIDIAQANSLSENTVVTVTSKDGNTTEIYTITYNEAAPSMNADLKEISLNGFAISNFDPAQTEYTITYLRGETTVPEVDAMVADETATYSIDAPMEIPGETVITVTAQNGDEKVYTLHFEWTTASDINTVEYIKVNDVAIAEFDQNTLMYEVTYPYGTTAIPTVTSSTTDEFASIDITQVPMMPGDATIEVTAQDGSVNTYTVKFLLGAPSTDATLASLSIDGQPLDNFSADVFEYNVEYPYGTTTIPELSGETSFVDVANVETNQATAMPGSASIVVTAQDGVTMLTYTVNYNWGDPSTDASITAILLDGVAMEEFEVATNNYEVMLPASTETLPVITVTTSDENATYEVSTLEGLEGEVTITITAQDGTTTSTYSINFSLEVLSDNANLTAILLDDVALEGFNADVFDYEVTVSALQTVTYTLEDETASVEVVQATVFGEKAIIKVTAEDGVTVKEYTVLFKQLAPTSINDLFADIKVYGFNQVLTLSSKDGFRNNAVRIFNTNGQLVHQQKIDGTKVQIKNLRSSIYIVQLEIDGQVYVQKVML</sequence>
<proteinExistence type="predicted"/>
<protein>
    <submittedName>
        <fullName evidence="2">T9SS type A sorting domain-containing protein</fullName>
    </submittedName>
</protein>
<dbReference type="RefSeq" id="WP_169661822.1">
    <property type="nucleotide sequence ID" value="NZ_CP076133.1"/>
</dbReference>
<reference evidence="2 3" key="1">
    <citation type="submission" date="2021-05" db="EMBL/GenBank/DDBJ databases">
        <title>Comparative genomic studies on the polysaccharide-degrading batcterial strains of the Flammeovirga genus.</title>
        <authorList>
            <person name="Zewei F."/>
            <person name="Zheng Z."/>
            <person name="Yu L."/>
            <person name="Ruyue G."/>
            <person name="Yanhong M."/>
            <person name="Yuanyuan C."/>
            <person name="Jingyan G."/>
            <person name="Wenjun H."/>
        </authorList>
    </citation>
    <scope>NUCLEOTIDE SEQUENCE [LARGE SCALE GENOMIC DNA]</scope>
    <source>
        <strain evidence="2 3">NBRC:100898</strain>
    </source>
</reference>
<name>A0AAX1NFM0_9BACT</name>
<feature type="signal peptide" evidence="1">
    <location>
        <begin position="1"/>
        <end position="25"/>
    </location>
</feature>
<dbReference type="EMBL" id="CP076133">
    <property type="protein sequence ID" value="QWG05527.1"/>
    <property type="molecule type" value="Genomic_DNA"/>
</dbReference>
<organism evidence="2 3">
    <name type="scientific">Flammeovirga yaeyamensis</name>
    <dbReference type="NCBI Taxonomy" id="367791"/>
    <lineage>
        <taxon>Bacteria</taxon>
        <taxon>Pseudomonadati</taxon>
        <taxon>Bacteroidota</taxon>
        <taxon>Cytophagia</taxon>
        <taxon>Cytophagales</taxon>
        <taxon>Flammeovirgaceae</taxon>
        <taxon>Flammeovirga</taxon>
    </lineage>
</organism>
<dbReference type="KEGG" id="fya:KMW28_24210"/>
<dbReference type="NCBIfam" id="TIGR04183">
    <property type="entry name" value="Por_Secre_tail"/>
    <property type="match status" value="1"/>
</dbReference>
<feature type="chain" id="PRO_5043410205" evidence="1">
    <location>
        <begin position="26"/>
        <end position="1337"/>
    </location>
</feature>
<gene>
    <name evidence="2" type="ORF">KMW28_24210</name>
</gene>
<dbReference type="Proteomes" id="UP000678679">
    <property type="component" value="Chromosome 2"/>
</dbReference>